<proteinExistence type="predicted"/>
<gene>
    <name evidence="1" type="ORF">SDC9_183584</name>
</gene>
<dbReference type="EMBL" id="VSSQ01090017">
    <property type="protein sequence ID" value="MPN36079.1"/>
    <property type="molecule type" value="Genomic_DNA"/>
</dbReference>
<accession>A0A645HD74</accession>
<dbReference type="AlphaFoldDB" id="A0A645HD74"/>
<evidence type="ECO:0000313" key="1">
    <source>
        <dbReference type="EMBL" id="MPN36079.1"/>
    </source>
</evidence>
<name>A0A645HD74_9ZZZZ</name>
<protein>
    <submittedName>
        <fullName evidence="1">Uncharacterized protein</fullName>
    </submittedName>
</protein>
<organism evidence="1">
    <name type="scientific">bioreactor metagenome</name>
    <dbReference type="NCBI Taxonomy" id="1076179"/>
    <lineage>
        <taxon>unclassified sequences</taxon>
        <taxon>metagenomes</taxon>
        <taxon>ecological metagenomes</taxon>
    </lineage>
</organism>
<comment type="caution">
    <text evidence="1">The sequence shown here is derived from an EMBL/GenBank/DDBJ whole genome shotgun (WGS) entry which is preliminary data.</text>
</comment>
<sequence length="81" mass="9067">MRLVAAQHEEQVVTILLVQILPCGVVHRQMIGRNNDNGIFKPRRCFDFIDKFGNVFLAATDRAERLVGLPVDVITFTVAAT</sequence>
<reference evidence="1" key="1">
    <citation type="submission" date="2019-08" db="EMBL/GenBank/DDBJ databases">
        <authorList>
            <person name="Kucharzyk K."/>
            <person name="Murdoch R.W."/>
            <person name="Higgins S."/>
            <person name="Loffler F."/>
        </authorList>
    </citation>
    <scope>NUCLEOTIDE SEQUENCE</scope>
</reference>